<dbReference type="AlphaFoldDB" id="A0A5C6EH83"/>
<comment type="caution">
    <text evidence="7">The sequence shown here is derived from an EMBL/GenBank/DDBJ whole genome shotgun (WGS) entry which is preliminary data.</text>
</comment>
<feature type="domain" description="Sodium/calcium exchanger membrane region" evidence="6">
    <location>
        <begin position="5"/>
        <end position="142"/>
    </location>
</feature>
<keyword evidence="3 5" id="KW-1133">Transmembrane helix</keyword>
<gene>
    <name evidence="7" type="primary">yrbG_2</name>
    <name evidence="7" type="ORF">Poly59_59400</name>
</gene>
<keyword evidence="4 5" id="KW-0472">Membrane</keyword>
<feature type="transmembrane region" description="Helical" evidence="5">
    <location>
        <begin position="300"/>
        <end position="317"/>
    </location>
</feature>
<evidence type="ECO:0000256" key="4">
    <source>
        <dbReference type="ARBA" id="ARBA00023136"/>
    </source>
</evidence>
<feature type="transmembrane region" description="Helical" evidence="5">
    <location>
        <begin position="329"/>
        <end position="347"/>
    </location>
</feature>
<feature type="transmembrane region" description="Helical" evidence="5">
    <location>
        <begin position="167"/>
        <end position="185"/>
    </location>
</feature>
<dbReference type="InterPro" id="IPR004481">
    <property type="entry name" value="K/Na/Ca-exchanger"/>
</dbReference>
<organism evidence="7 8">
    <name type="scientific">Rubripirellula reticaptiva</name>
    <dbReference type="NCBI Taxonomy" id="2528013"/>
    <lineage>
        <taxon>Bacteria</taxon>
        <taxon>Pseudomonadati</taxon>
        <taxon>Planctomycetota</taxon>
        <taxon>Planctomycetia</taxon>
        <taxon>Pirellulales</taxon>
        <taxon>Pirellulaceae</taxon>
        <taxon>Rubripirellula</taxon>
    </lineage>
</organism>
<dbReference type="RefSeq" id="WP_146537389.1">
    <property type="nucleotide sequence ID" value="NZ_SJPX01000006.1"/>
</dbReference>
<evidence type="ECO:0000256" key="5">
    <source>
        <dbReference type="SAM" id="Phobius"/>
    </source>
</evidence>
<feature type="transmembrane region" description="Helical" evidence="5">
    <location>
        <begin position="33"/>
        <end position="54"/>
    </location>
</feature>
<protein>
    <submittedName>
        <fullName evidence="7">Inner membrane protein YrbG</fullName>
    </submittedName>
</protein>
<dbReference type="GO" id="GO:0008273">
    <property type="term" value="F:calcium, potassium:sodium antiporter activity"/>
    <property type="evidence" value="ECO:0007669"/>
    <property type="project" value="TreeGrafter"/>
</dbReference>
<comment type="subcellular location">
    <subcellularLocation>
        <location evidence="1">Membrane</location>
        <topology evidence="1">Multi-pass membrane protein</topology>
    </subcellularLocation>
</comment>
<dbReference type="InterPro" id="IPR044880">
    <property type="entry name" value="NCX_ion-bd_dom_sf"/>
</dbReference>
<accession>A0A5C6EH83</accession>
<dbReference type="Gene3D" id="1.20.1420.30">
    <property type="entry name" value="NCX, central ion-binding region"/>
    <property type="match status" value="1"/>
</dbReference>
<dbReference type="EMBL" id="SJPX01000006">
    <property type="protein sequence ID" value="TWU46966.1"/>
    <property type="molecule type" value="Genomic_DNA"/>
</dbReference>
<dbReference type="GO" id="GO:0005886">
    <property type="term" value="C:plasma membrane"/>
    <property type="evidence" value="ECO:0007669"/>
    <property type="project" value="TreeGrafter"/>
</dbReference>
<dbReference type="Pfam" id="PF01699">
    <property type="entry name" value="Na_Ca_ex"/>
    <property type="match status" value="2"/>
</dbReference>
<dbReference type="PANTHER" id="PTHR10846">
    <property type="entry name" value="SODIUM/POTASSIUM/CALCIUM EXCHANGER"/>
    <property type="match status" value="1"/>
</dbReference>
<keyword evidence="8" id="KW-1185">Reference proteome</keyword>
<dbReference type="NCBIfam" id="TIGR00367">
    <property type="entry name" value="calcium/sodium antiporter"/>
    <property type="match status" value="1"/>
</dbReference>
<dbReference type="Proteomes" id="UP000317977">
    <property type="component" value="Unassembled WGS sequence"/>
</dbReference>
<evidence type="ECO:0000313" key="7">
    <source>
        <dbReference type="EMBL" id="TWU46966.1"/>
    </source>
</evidence>
<keyword evidence="2 5" id="KW-0812">Transmembrane</keyword>
<dbReference type="GO" id="GO:0006874">
    <property type="term" value="P:intracellular calcium ion homeostasis"/>
    <property type="evidence" value="ECO:0007669"/>
    <property type="project" value="TreeGrafter"/>
</dbReference>
<evidence type="ECO:0000313" key="8">
    <source>
        <dbReference type="Proteomes" id="UP000317977"/>
    </source>
</evidence>
<evidence type="ECO:0000259" key="6">
    <source>
        <dbReference type="Pfam" id="PF01699"/>
    </source>
</evidence>
<feature type="transmembrane region" description="Helical" evidence="5">
    <location>
        <begin position="66"/>
        <end position="92"/>
    </location>
</feature>
<dbReference type="GO" id="GO:0005262">
    <property type="term" value="F:calcium channel activity"/>
    <property type="evidence" value="ECO:0007669"/>
    <property type="project" value="TreeGrafter"/>
</dbReference>
<evidence type="ECO:0000256" key="1">
    <source>
        <dbReference type="ARBA" id="ARBA00004141"/>
    </source>
</evidence>
<feature type="transmembrane region" description="Helical" evidence="5">
    <location>
        <begin position="235"/>
        <end position="257"/>
    </location>
</feature>
<feature type="domain" description="Sodium/calcium exchanger membrane region" evidence="6">
    <location>
        <begin position="171"/>
        <end position="313"/>
    </location>
</feature>
<proteinExistence type="predicted"/>
<name>A0A5C6EH83_9BACT</name>
<dbReference type="OrthoDB" id="9794225at2"/>
<evidence type="ECO:0000256" key="2">
    <source>
        <dbReference type="ARBA" id="ARBA00022692"/>
    </source>
</evidence>
<feature type="transmembrane region" description="Helical" evidence="5">
    <location>
        <begin position="269"/>
        <end position="288"/>
    </location>
</feature>
<feature type="transmembrane region" description="Helical" evidence="5">
    <location>
        <begin position="98"/>
        <end position="118"/>
    </location>
</feature>
<dbReference type="InterPro" id="IPR004837">
    <property type="entry name" value="NaCa_Exmemb"/>
</dbReference>
<sequence>MVYPFLILGLAVLVVGAELLVRGAVTLAEIARISPLIVGLTVVAFGTSAPELAVSAIASLKGDSAIALGNVVGSNIFNLLLILGISALIVPLSVSSQLIRFDVPIMIAVSVLTLLAAVDGEVGRGEGFCMLLMFATYTGWLIRAGRQESAATVNDSVRPLKLSMRNLLVNIAMLMLGLALLVWGAKLLVDSATTIARSLGVTDTVIGLTIVAAGTSLPEMATSVVAAIRGQRDIAVGNVVGSNIFNLLMVLATASIVSKGGVPVTSEVLLFDVAVMVLTAFLCLPVFFSHASVSRAEGALMLLMYVTYTSLLIAASQNAPWSSLAKSGFVFAVFPLACIAVSGRAWFHRNAASASESKLDGDSK</sequence>
<dbReference type="PANTHER" id="PTHR10846:SF8">
    <property type="entry name" value="INNER MEMBRANE PROTEIN YRBG"/>
    <property type="match status" value="1"/>
</dbReference>
<reference evidence="7 8" key="1">
    <citation type="submission" date="2019-02" db="EMBL/GenBank/DDBJ databases">
        <title>Deep-cultivation of Planctomycetes and their phenomic and genomic characterization uncovers novel biology.</title>
        <authorList>
            <person name="Wiegand S."/>
            <person name="Jogler M."/>
            <person name="Boedeker C."/>
            <person name="Pinto D."/>
            <person name="Vollmers J."/>
            <person name="Rivas-Marin E."/>
            <person name="Kohn T."/>
            <person name="Peeters S.H."/>
            <person name="Heuer A."/>
            <person name="Rast P."/>
            <person name="Oberbeckmann S."/>
            <person name="Bunk B."/>
            <person name="Jeske O."/>
            <person name="Meyerdierks A."/>
            <person name="Storesund J.E."/>
            <person name="Kallscheuer N."/>
            <person name="Luecker S."/>
            <person name="Lage O.M."/>
            <person name="Pohl T."/>
            <person name="Merkel B.J."/>
            <person name="Hornburger P."/>
            <person name="Mueller R.-W."/>
            <person name="Bruemmer F."/>
            <person name="Labrenz M."/>
            <person name="Spormann A.M."/>
            <person name="Op Den Camp H."/>
            <person name="Overmann J."/>
            <person name="Amann R."/>
            <person name="Jetten M.S.M."/>
            <person name="Mascher T."/>
            <person name="Medema M.H."/>
            <person name="Devos D.P."/>
            <person name="Kaster A.-K."/>
            <person name="Ovreas L."/>
            <person name="Rohde M."/>
            <person name="Galperin M.Y."/>
            <person name="Jogler C."/>
        </authorList>
    </citation>
    <scope>NUCLEOTIDE SEQUENCE [LARGE SCALE GENOMIC DNA]</scope>
    <source>
        <strain evidence="7 8">Poly59</strain>
    </source>
</reference>
<feature type="transmembrane region" description="Helical" evidence="5">
    <location>
        <begin position="205"/>
        <end position="228"/>
    </location>
</feature>
<evidence type="ECO:0000256" key="3">
    <source>
        <dbReference type="ARBA" id="ARBA00022989"/>
    </source>
</evidence>